<dbReference type="GO" id="GO:0052621">
    <property type="term" value="F:diguanylate cyclase activity"/>
    <property type="evidence" value="ECO:0007669"/>
    <property type="project" value="UniProtKB-EC"/>
</dbReference>
<dbReference type="GO" id="GO:1902201">
    <property type="term" value="P:negative regulation of bacterial-type flagellum-dependent cell motility"/>
    <property type="evidence" value="ECO:0007669"/>
    <property type="project" value="TreeGrafter"/>
</dbReference>
<dbReference type="CDD" id="cd00060">
    <property type="entry name" value="FHA"/>
    <property type="match status" value="1"/>
</dbReference>
<name>A0A0K1EPA9_CHOCO</name>
<dbReference type="STRING" id="52.CMC5_067180"/>
<dbReference type="Pfam" id="PF00498">
    <property type="entry name" value="FHA"/>
    <property type="match status" value="1"/>
</dbReference>
<reference evidence="4 5" key="1">
    <citation type="submission" date="2015-07" db="EMBL/GenBank/DDBJ databases">
        <title>Genome analysis of myxobacterium Chondromyces crocatus Cm c5 reveals a high potential for natural compound synthesis and the genetic basis for the loss of fruiting body formation.</title>
        <authorList>
            <person name="Zaburannyi N."/>
            <person name="Bunk B."/>
            <person name="Maier J."/>
            <person name="Overmann J."/>
            <person name="Mueller R."/>
        </authorList>
    </citation>
    <scope>NUCLEOTIDE SEQUENCE [LARGE SCALE GENOMIC DNA]</scope>
    <source>
        <strain evidence="4 5">Cm c5</strain>
    </source>
</reference>
<dbReference type="SMART" id="SM00240">
    <property type="entry name" value="FHA"/>
    <property type="match status" value="1"/>
</dbReference>
<evidence type="ECO:0000313" key="5">
    <source>
        <dbReference type="Proteomes" id="UP000067626"/>
    </source>
</evidence>
<dbReference type="PROSITE" id="PS50006">
    <property type="entry name" value="FHA_DOMAIN"/>
    <property type="match status" value="1"/>
</dbReference>
<dbReference type="SUPFAM" id="SSF55073">
    <property type="entry name" value="Nucleotide cyclase"/>
    <property type="match status" value="1"/>
</dbReference>
<dbReference type="SUPFAM" id="SSF49879">
    <property type="entry name" value="SMAD/FHA domain"/>
    <property type="match status" value="1"/>
</dbReference>
<evidence type="ECO:0000313" key="4">
    <source>
        <dbReference type="EMBL" id="AKT42492.1"/>
    </source>
</evidence>
<dbReference type="GO" id="GO:0043709">
    <property type="term" value="P:cell adhesion involved in single-species biofilm formation"/>
    <property type="evidence" value="ECO:0007669"/>
    <property type="project" value="TreeGrafter"/>
</dbReference>
<dbReference type="InterPro" id="IPR043128">
    <property type="entry name" value="Rev_trsase/Diguanyl_cyclase"/>
</dbReference>
<dbReference type="CDD" id="cd01949">
    <property type="entry name" value="GGDEF"/>
    <property type="match status" value="1"/>
</dbReference>
<feature type="domain" description="FHA" evidence="2">
    <location>
        <begin position="37"/>
        <end position="86"/>
    </location>
</feature>
<dbReference type="NCBIfam" id="TIGR00254">
    <property type="entry name" value="GGDEF"/>
    <property type="match status" value="1"/>
</dbReference>
<evidence type="ECO:0000256" key="1">
    <source>
        <dbReference type="ARBA" id="ARBA00012528"/>
    </source>
</evidence>
<accession>A0A0K1EPA9</accession>
<gene>
    <name evidence="4" type="ORF">CMC5_067180</name>
</gene>
<dbReference type="FunFam" id="3.30.70.270:FF:000001">
    <property type="entry name" value="Diguanylate cyclase domain protein"/>
    <property type="match status" value="1"/>
</dbReference>
<dbReference type="Gene3D" id="3.30.70.270">
    <property type="match status" value="1"/>
</dbReference>
<protein>
    <recommendedName>
        <fullName evidence="1">diguanylate cyclase</fullName>
        <ecNumber evidence="1">2.7.7.65</ecNumber>
    </recommendedName>
</protein>
<dbReference type="InterPro" id="IPR000160">
    <property type="entry name" value="GGDEF_dom"/>
</dbReference>
<dbReference type="Gene3D" id="2.60.200.20">
    <property type="match status" value="1"/>
</dbReference>
<dbReference type="InterPro" id="IPR050469">
    <property type="entry name" value="Diguanylate_Cyclase"/>
</dbReference>
<dbReference type="InterPro" id="IPR008984">
    <property type="entry name" value="SMAD_FHA_dom_sf"/>
</dbReference>
<dbReference type="PROSITE" id="PS50887">
    <property type="entry name" value="GGDEF"/>
    <property type="match status" value="1"/>
</dbReference>
<dbReference type="OrthoDB" id="9812034at2"/>
<feature type="domain" description="GGDEF" evidence="3">
    <location>
        <begin position="154"/>
        <end position="279"/>
    </location>
</feature>
<dbReference type="InterPro" id="IPR000253">
    <property type="entry name" value="FHA_dom"/>
</dbReference>
<dbReference type="SMART" id="SM00267">
    <property type="entry name" value="GGDEF"/>
    <property type="match status" value="1"/>
</dbReference>
<dbReference type="PANTHER" id="PTHR45138:SF24">
    <property type="entry name" value="DIGUANYLATE CYCLASE DGCC-RELATED"/>
    <property type="match status" value="1"/>
</dbReference>
<evidence type="ECO:0000259" key="2">
    <source>
        <dbReference type="PROSITE" id="PS50006"/>
    </source>
</evidence>
<dbReference type="PANTHER" id="PTHR45138">
    <property type="entry name" value="REGULATORY COMPONENTS OF SENSORY TRANSDUCTION SYSTEM"/>
    <property type="match status" value="1"/>
</dbReference>
<dbReference type="Proteomes" id="UP000067626">
    <property type="component" value="Chromosome"/>
</dbReference>
<organism evidence="4 5">
    <name type="scientific">Chondromyces crocatus</name>
    <dbReference type="NCBI Taxonomy" id="52"/>
    <lineage>
        <taxon>Bacteria</taxon>
        <taxon>Pseudomonadati</taxon>
        <taxon>Myxococcota</taxon>
        <taxon>Polyangia</taxon>
        <taxon>Polyangiales</taxon>
        <taxon>Polyangiaceae</taxon>
        <taxon>Chondromyces</taxon>
    </lineage>
</organism>
<dbReference type="InterPro" id="IPR029787">
    <property type="entry name" value="Nucleotide_cyclase"/>
</dbReference>
<dbReference type="EC" id="2.7.7.65" evidence="1"/>
<sequence length="279" mass="30705">MSISQDSMAPDLLLLVHSQDAKLLGRSYPLMPSAGVMTIGRHAENTIVIGSDTVSRHHARFEHREDGWWVVDTDSTSGTYVNGERVQSALLQRGDKVGVGGTILKLTRSDDVSRGIVEPRSCDLEFDGLTKAYNRRYLRERLGDELQRARSTGRPLALVLFDLDRFKNLNDTYGHLAGDQVIRDLVLLLRNHVRPGDVLARYGGDEFALMLPETDLAGAALLAEQIRVAIAAHTFRVDAHSLSLTTSAGAAQACEDTHSAEDLIRLADHDLHASKCSKR</sequence>
<evidence type="ECO:0000259" key="3">
    <source>
        <dbReference type="PROSITE" id="PS50887"/>
    </source>
</evidence>
<dbReference type="Pfam" id="PF00990">
    <property type="entry name" value="GGDEF"/>
    <property type="match status" value="1"/>
</dbReference>
<proteinExistence type="predicted"/>
<dbReference type="KEGG" id="ccro:CMC5_067180"/>
<keyword evidence="5" id="KW-1185">Reference proteome</keyword>
<dbReference type="EMBL" id="CP012159">
    <property type="protein sequence ID" value="AKT42492.1"/>
    <property type="molecule type" value="Genomic_DNA"/>
</dbReference>
<dbReference type="GO" id="GO:0005886">
    <property type="term" value="C:plasma membrane"/>
    <property type="evidence" value="ECO:0007669"/>
    <property type="project" value="TreeGrafter"/>
</dbReference>
<dbReference type="AlphaFoldDB" id="A0A0K1EPA9"/>